<dbReference type="Gene3D" id="1.10.238.10">
    <property type="entry name" value="EF-hand"/>
    <property type="match status" value="1"/>
</dbReference>
<keyword evidence="1" id="KW-0106">Calcium</keyword>
<feature type="domain" description="EF-hand" evidence="2">
    <location>
        <begin position="1"/>
        <end position="34"/>
    </location>
</feature>
<dbReference type="PROSITE" id="PS50222">
    <property type="entry name" value="EF_HAND_2"/>
    <property type="match status" value="1"/>
</dbReference>
<evidence type="ECO:0000259" key="2">
    <source>
        <dbReference type="PROSITE" id="PS50222"/>
    </source>
</evidence>
<dbReference type="InterPro" id="IPR011992">
    <property type="entry name" value="EF-hand-dom_pair"/>
</dbReference>
<dbReference type="Pfam" id="PF00036">
    <property type="entry name" value="EF-hand_1"/>
    <property type="match status" value="1"/>
</dbReference>
<dbReference type="InterPro" id="IPR018247">
    <property type="entry name" value="EF_Hand_1_Ca_BS"/>
</dbReference>
<proteinExistence type="predicted"/>
<evidence type="ECO:0000313" key="3">
    <source>
        <dbReference type="EMBL" id="CAE0128859.1"/>
    </source>
</evidence>
<dbReference type="PROSITE" id="PS00018">
    <property type="entry name" value="EF_HAND_1"/>
    <property type="match status" value="1"/>
</dbReference>
<dbReference type="AlphaFoldDB" id="A0A7S3B9X9"/>
<name>A0A7S3B9X9_9EUKA</name>
<evidence type="ECO:0000256" key="1">
    <source>
        <dbReference type="ARBA" id="ARBA00022837"/>
    </source>
</evidence>
<dbReference type="InterPro" id="IPR002048">
    <property type="entry name" value="EF_hand_dom"/>
</dbReference>
<protein>
    <recommendedName>
        <fullName evidence="2">EF-hand domain-containing protein</fullName>
    </recommendedName>
</protein>
<organism evidence="3">
    <name type="scientific">Haptolina ericina</name>
    <dbReference type="NCBI Taxonomy" id="156174"/>
    <lineage>
        <taxon>Eukaryota</taxon>
        <taxon>Haptista</taxon>
        <taxon>Haptophyta</taxon>
        <taxon>Prymnesiophyceae</taxon>
        <taxon>Prymnesiales</taxon>
        <taxon>Prymnesiaceae</taxon>
        <taxon>Haptolina</taxon>
    </lineage>
</organism>
<dbReference type="SMART" id="SM00054">
    <property type="entry name" value="EFh"/>
    <property type="match status" value="1"/>
</dbReference>
<gene>
    <name evidence="3" type="ORF">HERI1096_LOCUS27329</name>
</gene>
<dbReference type="PANTHER" id="PTHR34894">
    <property type="entry name" value="SAM-DEPENDENT METHYLTRANSFERASE RSMI, CONSERVED SITE"/>
    <property type="match status" value="1"/>
</dbReference>
<dbReference type="SUPFAM" id="SSF47473">
    <property type="entry name" value="EF-hand"/>
    <property type="match status" value="1"/>
</dbReference>
<sequence length="198" mass="21660">MQFLQAIFAAADVDQNGQLTFDEFSEMVRRTVPTLSNDQVAAMFVEAIKSSSTRDAIQPDAFARVALRYGMLRGNGHPGAPPDMMEGDKKQMLAESLKVVSEMWQVLVSKGEEQQFSDLLQARAVDMDALIATKPLTKAVVEQAWSLYRSVSADLNRFAFESKEGGYDEFGVVIDADTQKATSASGLYSQSSTGARKS</sequence>
<reference evidence="3" key="1">
    <citation type="submission" date="2021-01" db="EMBL/GenBank/DDBJ databases">
        <authorList>
            <person name="Corre E."/>
            <person name="Pelletier E."/>
            <person name="Niang G."/>
            <person name="Scheremetjew M."/>
            <person name="Finn R."/>
            <person name="Kale V."/>
            <person name="Holt S."/>
            <person name="Cochrane G."/>
            <person name="Meng A."/>
            <person name="Brown T."/>
            <person name="Cohen L."/>
        </authorList>
    </citation>
    <scope>NUCLEOTIDE SEQUENCE</scope>
    <source>
        <strain evidence="3">CCMP281</strain>
    </source>
</reference>
<dbReference type="PANTHER" id="PTHR34894:SF5">
    <property type="entry name" value="EF-HAND DOMAIN-CONTAINING PROTEIN"/>
    <property type="match status" value="1"/>
</dbReference>
<accession>A0A7S3B9X9</accession>
<dbReference type="EMBL" id="HBHX01049423">
    <property type="protein sequence ID" value="CAE0128859.1"/>
    <property type="molecule type" value="Transcribed_RNA"/>
</dbReference>
<dbReference type="GO" id="GO:0005509">
    <property type="term" value="F:calcium ion binding"/>
    <property type="evidence" value="ECO:0007669"/>
    <property type="project" value="InterPro"/>
</dbReference>